<dbReference type="AlphaFoldDB" id="A0A1H5T8N2"/>
<sequence>MNLYSDSWQPKKEGKWVGPAYPFIAASSKSKVIAVLPRIGDQLFFFQLENNELVPKGETLINHPKRKRGLVFNPEDEPLLYPSENVGLIKKLFYEGIDSICDKD</sequence>
<evidence type="ECO:0000313" key="2">
    <source>
        <dbReference type="Proteomes" id="UP000236736"/>
    </source>
</evidence>
<dbReference type="Proteomes" id="UP000236736">
    <property type="component" value="Unassembled WGS sequence"/>
</dbReference>
<organism evidence="1 2">
    <name type="scientific">Algoriphagus boritolerans DSM 17298 = JCM 18970</name>
    <dbReference type="NCBI Taxonomy" id="1120964"/>
    <lineage>
        <taxon>Bacteria</taxon>
        <taxon>Pseudomonadati</taxon>
        <taxon>Bacteroidota</taxon>
        <taxon>Cytophagia</taxon>
        <taxon>Cytophagales</taxon>
        <taxon>Cyclobacteriaceae</taxon>
        <taxon>Algoriphagus</taxon>
    </lineage>
</organism>
<dbReference type="OrthoDB" id="978727at2"/>
<evidence type="ECO:0000313" key="1">
    <source>
        <dbReference type="EMBL" id="SEF58337.1"/>
    </source>
</evidence>
<dbReference type="RefSeq" id="WP_103923422.1">
    <property type="nucleotide sequence ID" value="NZ_FNVR01000002.1"/>
</dbReference>
<dbReference type="EMBL" id="FNVR01000002">
    <property type="protein sequence ID" value="SEF58337.1"/>
    <property type="molecule type" value="Genomic_DNA"/>
</dbReference>
<protein>
    <submittedName>
        <fullName evidence="1">Uncharacterized protein</fullName>
    </submittedName>
</protein>
<reference evidence="2" key="1">
    <citation type="submission" date="2016-10" db="EMBL/GenBank/DDBJ databases">
        <authorList>
            <person name="Varghese N."/>
            <person name="Submissions S."/>
        </authorList>
    </citation>
    <scope>NUCLEOTIDE SEQUENCE [LARGE SCALE GENOMIC DNA]</scope>
    <source>
        <strain evidence="2">DSM 17298</strain>
    </source>
</reference>
<accession>A0A1H5T8N2</accession>
<keyword evidence="2" id="KW-1185">Reference proteome</keyword>
<proteinExistence type="predicted"/>
<name>A0A1H5T8N2_9BACT</name>
<gene>
    <name evidence="1" type="ORF">SAMN03080598_00717</name>
</gene>